<evidence type="ECO:0000256" key="1">
    <source>
        <dbReference type="SAM" id="MobiDB-lite"/>
    </source>
</evidence>
<dbReference type="AlphaFoldDB" id="A0A2G5HAB2"/>
<dbReference type="EMBL" id="LKMD01000108">
    <property type="protein sequence ID" value="PIA89474.1"/>
    <property type="molecule type" value="Genomic_DNA"/>
</dbReference>
<proteinExistence type="predicted"/>
<evidence type="ECO:0000313" key="4">
    <source>
        <dbReference type="Proteomes" id="UP000230605"/>
    </source>
</evidence>
<reference evidence="2 4" key="1">
    <citation type="submission" date="2015-10" db="EMBL/GenBank/DDBJ databases">
        <title>The cercosporin biosynthetic gene cluster was horizontally transferred to several fungal lineages and shown to be expanded in Cercospora beticola based on microsynteny with recipient genomes.</title>
        <authorList>
            <person name="De Jonge R."/>
            <person name="Ebert M.K."/>
            <person name="Suttle J.C."/>
            <person name="Jurick Ii W.M."/>
            <person name="Secor G.A."/>
            <person name="Thomma B.P."/>
            <person name="Van De Peer Y."/>
            <person name="Bolton M.D."/>
        </authorList>
    </citation>
    <scope>NUCLEOTIDE SEQUENCE [LARGE SCALE GENOMIC DNA]</scope>
    <source>
        <strain evidence="2 4">09-40</strain>
    </source>
</reference>
<keyword evidence="5" id="KW-1185">Reference proteome</keyword>
<dbReference type="Proteomes" id="UP001302367">
    <property type="component" value="Chromosome 5"/>
</dbReference>
<dbReference type="EMBL" id="CP134188">
    <property type="protein sequence ID" value="WPB03046.1"/>
    <property type="molecule type" value="Genomic_DNA"/>
</dbReference>
<organism evidence="2 4">
    <name type="scientific">Cercospora beticola</name>
    <name type="common">Sugarbeet leaf spot fungus</name>
    <dbReference type="NCBI Taxonomy" id="122368"/>
    <lineage>
        <taxon>Eukaryota</taxon>
        <taxon>Fungi</taxon>
        <taxon>Dikarya</taxon>
        <taxon>Ascomycota</taxon>
        <taxon>Pezizomycotina</taxon>
        <taxon>Dothideomycetes</taxon>
        <taxon>Dothideomycetidae</taxon>
        <taxon>Mycosphaerellales</taxon>
        <taxon>Mycosphaerellaceae</taxon>
        <taxon>Cercospora</taxon>
    </lineage>
</organism>
<feature type="region of interest" description="Disordered" evidence="1">
    <location>
        <begin position="51"/>
        <end position="75"/>
    </location>
</feature>
<gene>
    <name evidence="2" type="ORF">CB0940_07121</name>
    <name evidence="3" type="ORF">RHO25_007683</name>
</gene>
<dbReference type="Proteomes" id="UP000230605">
    <property type="component" value="Chromosome 5"/>
</dbReference>
<accession>A0A2G5HAB2</accession>
<feature type="region of interest" description="Disordered" evidence="1">
    <location>
        <begin position="359"/>
        <end position="438"/>
    </location>
</feature>
<evidence type="ECO:0000313" key="3">
    <source>
        <dbReference type="EMBL" id="WPB03046.1"/>
    </source>
</evidence>
<name>A0A2G5HAB2_CERBT</name>
<protein>
    <submittedName>
        <fullName evidence="2">Uncharacterized protein</fullName>
    </submittedName>
</protein>
<evidence type="ECO:0000313" key="5">
    <source>
        <dbReference type="Proteomes" id="UP001302367"/>
    </source>
</evidence>
<dbReference type="OrthoDB" id="3650769at2759"/>
<reference evidence="3 5" key="2">
    <citation type="submission" date="2023-09" db="EMBL/GenBank/DDBJ databases">
        <title>Complete-Gapless Cercospora beticola genome.</title>
        <authorList>
            <person name="Wyatt N.A."/>
            <person name="Spanner R.E."/>
            <person name="Bolton M.D."/>
        </authorList>
    </citation>
    <scope>NUCLEOTIDE SEQUENCE [LARGE SCALE GENOMIC DNA]</scope>
    <source>
        <strain evidence="3">Cb09-40</strain>
    </source>
</reference>
<evidence type="ECO:0000313" key="2">
    <source>
        <dbReference type="EMBL" id="PIA89474.1"/>
    </source>
</evidence>
<feature type="compositionally biased region" description="Low complexity" evidence="1">
    <location>
        <begin position="390"/>
        <end position="399"/>
    </location>
</feature>
<sequence>MTMANTRGFQDMEDMQDILGINNINEMPDVTADWTDKDWTDFHSAFENTTEHDLEQLTNPMRTDKTPPYQPSGNNNFPQHVPSDQLPEYFHGLPNEFDLYQTPQNGVEIAHEALQNAVYEQYPYTTADAQAYWPVATAYTTQTFGPGIKQESFDNSDYAAIPPLGNNVQTPLPKSTAYRGFCADIAAAHTLLAETDAMIPLGVQNDDWQIVKASGVHYYGARLFDALSIPATEVPKPIENDFLKDYWRSHQAKQLIDIQNTIFTQPAKAEAQVLILIDEVLKLHEFGVPASVAAYKSLKEGYRLEANLIASDRLELIIANAAADKYIAWDVLNGNNVLALIRSPAMYLSRKISNSKVNGKKALDKTNADRAMGTTPATSKAGSKKKGGKKAQAAAENAAYPTPDADSPATQSVFGGPAPRFSLGGRGEGTRDYSASQNGFGNVFGYE</sequence>